<dbReference type="VEuPathDB" id="FungiDB:VP01_2000g3"/>
<evidence type="ECO:0000313" key="2">
    <source>
        <dbReference type="Proteomes" id="UP000037035"/>
    </source>
</evidence>
<accession>A0A0L6VBZ0</accession>
<dbReference type="OrthoDB" id="1026733at2759"/>
<dbReference type="EMBL" id="LAVV01006839">
    <property type="protein sequence ID" value="KNZ58072.1"/>
    <property type="molecule type" value="Genomic_DNA"/>
</dbReference>
<organism evidence="1 2">
    <name type="scientific">Puccinia sorghi</name>
    <dbReference type="NCBI Taxonomy" id="27349"/>
    <lineage>
        <taxon>Eukaryota</taxon>
        <taxon>Fungi</taxon>
        <taxon>Dikarya</taxon>
        <taxon>Basidiomycota</taxon>
        <taxon>Pucciniomycotina</taxon>
        <taxon>Pucciniomycetes</taxon>
        <taxon>Pucciniales</taxon>
        <taxon>Pucciniaceae</taxon>
        <taxon>Puccinia</taxon>
    </lineage>
</organism>
<keyword evidence="2" id="KW-1185">Reference proteome</keyword>
<dbReference type="AlphaFoldDB" id="A0A0L6VBZ0"/>
<dbReference type="Proteomes" id="UP000037035">
    <property type="component" value="Unassembled WGS sequence"/>
</dbReference>
<proteinExistence type="predicted"/>
<protein>
    <submittedName>
        <fullName evidence="1">Uncharacterized protein</fullName>
    </submittedName>
</protein>
<gene>
    <name evidence="1" type="ORF">VP01_2000g3</name>
</gene>
<sequence>MPRLPEFLILGFGNAVQKAREELKVLIVLVSKQHHNDDQS</sequence>
<reference evidence="1 2" key="1">
    <citation type="submission" date="2015-08" db="EMBL/GenBank/DDBJ databases">
        <title>Next Generation Sequencing and Analysis of the Genome of Puccinia sorghi L Schw, the Causal Agent of Maize Common Rust.</title>
        <authorList>
            <person name="Rochi L."/>
            <person name="Burguener G."/>
            <person name="Darino M."/>
            <person name="Turjanski A."/>
            <person name="Kreff E."/>
            <person name="Dieguez M.J."/>
            <person name="Sacco F."/>
        </authorList>
    </citation>
    <scope>NUCLEOTIDE SEQUENCE [LARGE SCALE GENOMIC DNA]</scope>
    <source>
        <strain evidence="1 2">RO10H11247</strain>
    </source>
</reference>
<name>A0A0L6VBZ0_9BASI</name>
<comment type="caution">
    <text evidence="1">The sequence shown here is derived from an EMBL/GenBank/DDBJ whole genome shotgun (WGS) entry which is preliminary data.</text>
</comment>
<evidence type="ECO:0000313" key="1">
    <source>
        <dbReference type="EMBL" id="KNZ58072.1"/>
    </source>
</evidence>